<sequence>MMSPFPICILNGGTILVGSLTSSTTVSTVGKDKYFSGSHLTLQLLGGNICFTQNNVKLILVEIMSESFSGQDFHPLPLSSTSSFVNTRIA</sequence>
<gene>
    <name evidence="2" type="ORF">CCAM_LOCUS4543</name>
</gene>
<protein>
    <submittedName>
        <fullName evidence="2">Uncharacterized protein</fullName>
    </submittedName>
</protein>
<proteinExistence type="predicted"/>
<reference evidence="2 3" key="1">
    <citation type="submission" date="2018-04" db="EMBL/GenBank/DDBJ databases">
        <authorList>
            <person name="Vogel A."/>
        </authorList>
    </citation>
    <scope>NUCLEOTIDE SEQUENCE [LARGE SCALE GENOMIC DNA]</scope>
</reference>
<keyword evidence="3" id="KW-1185">Reference proteome</keyword>
<organism evidence="2 3">
    <name type="scientific">Cuscuta campestris</name>
    <dbReference type="NCBI Taxonomy" id="132261"/>
    <lineage>
        <taxon>Eukaryota</taxon>
        <taxon>Viridiplantae</taxon>
        <taxon>Streptophyta</taxon>
        <taxon>Embryophyta</taxon>
        <taxon>Tracheophyta</taxon>
        <taxon>Spermatophyta</taxon>
        <taxon>Magnoliopsida</taxon>
        <taxon>eudicotyledons</taxon>
        <taxon>Gunneridae</taxon>
        <taxon>Pentapetalae</taxon>
        <taxon>asterids</taxon>
        <taxon>lamiids</taxon>
        <taxon>Solanales</taxon>
        <taxon>Convolvulaceae</taxon>
        <taxon>Cuscuteae</taxon>
        <taxon>Cuscuta</taxon>
        <taxon>Cuscuta subgen. Grammica</taxon>
        <taxon>Cuscuta sect. Cleistogrammica</taxon>
    </lineage>
</organism>
<name>A0A484KHX4_9ASTE</name>
<evidence type="ECO:0000313" key="2">
    <source>
        <dbReference type="EMBL" id="VFQ62767.1"/>
    </source>
</evidence>
<dbReference type="Proteomes" id="UP000595140">
    <property type="component" value="Unassembled WGS sequence"/>
</dbReference>
<keyword evidence="1" id="KW-0732">Signal</keyword>
<evidence type="ECO:0000313" key="3">
    <source>
        <dbReference type="Proteomes" id="UP000595140"/>
    </source>
</evidence>
<feature type="signal peptide" evidence="1">
    <location>
        <begin position="1"/>
        <end position="19"/>
    </location>
</feature>
<evidence type="ECO:0000256" key="1">
    <source>
        <dbReference type="SAM" id="SignalP"/>
    </source>
</evidence>
<feature type="chain" id="PRO_5019764101" evidence="1">
    <location>
        <begin position="20"/>
        <end position="90"/>
    </location>
</feature>
<dbReference type="EMBL" id="OOIL02000231">
    <property type="protein sequence ID" value="VFQ62767.1"/>
    <property type="molecule type" value="Genomic_DNA"/>
</dbReference>
<dbReference type="AlphaFoldDB" id="A0A484KHX4"/>
<accession>A0A484KHX4</accession>